<keyword evidence="1" id="KW-0472">Membrane</keyword>
<keyword evidence="1" id="KW-1133">Transmembrane helix</keyword>
<reference evidence="3" key="1">
    <citation type="journal article" date="2019" name="Int. J. Syst. Evol. Microbiol.">
        <title>The Global Catalogue of Microorganisms (GCM) 10K type strain sequencing project: providing services to taxonomists for standard genome sequencing and annotation.</title>
        <authorList>
            <consortium name="The Broad Institute Genomics Platform"/>
            <consortium name="The Broad Institute Genome Sequencing Center for Infectious Disease"/>
            <person name="Wu L."/>
            <person name="Ma J."/>
        </authorList>
    </citation>
    <scope>NUCLEOTIDE SEQUENCE [LARGE SCALE GENOMIC DNA]</scope>
    <source>
        <strain evidence="3">JCM 16953</strain>
    </source>
</reference>
<gene>
    <name evidence="2" type="ORF">GCM10022242_34740</name>
</gene>
<evidence type="ECO:0000313" key="2">
    <source>
        <dbReference type="EMBL" id="GAA3830370.1"/>
    </source>
</evidence>
<evidence type="ECO:0000313" key="3">
    <source>
        <dbReference type="Proteomes" id="UP001501821"/>
    </source>
</evidence>
<comment type="caution">
    <text evidence="2">The sequence shown here is derived from an EMBL/GenBank/DDBJ whole genome shotgun (WGS) entry which is preliminary data.</text>
</comment>
<proteinExistence type="predicted"/>
<evidence type="ECO:0008006" key="4">
    <source>
        <dbReference type="Google" id="ProtNLM"/>
    </source>
</evidence>
<keyword evidence="1" id="KW-0812">Transmembrane</keyword>
<dbReference type="Proteomes" id="UP001501821">
    <property type="component" value="Unassembled WGS sequence"/>
</dbReference>
<protein>
    <recommendedName>
        <fullName evidence="4">Integral membrane protein</fullName>
    </recommendedName>
</protein>
<feature type="transmembrane region" description="Helical" evidence="1">
    <location>
        <begin position="259"/>
        <end position="279"/>
    </location>
</feature>
<evidence type="ECO:0000256" key="1">
    <source>
        <dbReference type="SAM" id="Phobius"/>
    </source>
</evidence>
<dbReference type="EMBL" id="BAABAH010000015">
    <property type="protein sequence ID" value="GAA3830370.1"/>
    <property type="molecule type" value="Genomic_DNA"/>
</dbReference>
<name>A0ABP7IZN9_9ACTN</name>
<accession>A0ABP7IZN9</accession>
<sequence length="291" mass="30455">MRGALAATLVLVATILSPFAITAVWLSSTADSTDAYVDTVAPLADDPTLRAELANRMSQAAVAELQQRLPVAVPDGIDEMTGAAARQVVADSGFPDFWREANRDAHREFLRVMNEHGGNPNGWVTVDLSPLMVDVYQHLGDATGLPVAGIPTPELRVPVARESQLAKYRTAYRVLDGAGLVLAVTWVLLVGLAALVARGWRGRLRAIGVAALGLAVGGLLVRVGTPPVVHALAHQADPGQRALVQLILGVVGDSLRSRATMVAVAAAVVGLGLVVVTLLPGRRTSSAQSWG</sequence>
<organism evidence="2 3">
    <name type="scientific">Nocardioides panacisoli</name>
    <dbReference type="NCBI Taxonomy" id="627624"/>
    <lineage>
        <taxon>Bacteria</taxon>
        <taxon>Bacillati</taxon>
        <taxon>Actinomycetota</taxon>
        <taxon>Actinomycetes</taxon>
        <taxon>Propionibacteriales</taxon>
        <taxon>Nocardioidaceae</taxon>
        <taxon>Nocardioides</taxon>
    </lineage>
</organism>
<keyword evidence="3" id="KW-1185">Reference proteome</keyword>
<feature type="transmembrane region" description="Helical" evidence="1">
    <location>
        <begin position="204"/>
        <end position="223"/>
    </location>
</feature>
<feature type="transmembrane region" description="Helical" evidence="1">
    <location>
        <begin position="177"/>
        <end position="197"/>
    </location>
</feature>
<dbReference type="RefSeq" id="WP_344777797.1">
    <property type="nucleotide sequence ID" value="NZ_BAABAH010000015.1"/>
</dbReference>